<keyword evidence="3" id="KW-1185">Reference proteome</keyword>
<evidence type="ECO:0000313" key="3">
    <source>
        <dbReference type="Proteomes" id="UP001168098"/>
    </source>
</evidence>
<feature type="compositionally biased region" description="Low complexity" evidence="1">
    <location>
        <begin position="25"/>
        <end position="38"/>
    </location>
</feature>
<gene>
    <name evidence="2" type="ORF">PVL29_021190</name>
</gene>
<proteinExistence type="predicted"/>
<protein>
    <submittedName>
        <fullName evidence="2">Uncharacterized protein</fullName>
    </submittedName>
</protein>
<accession>A0AA38YZ73</accession>
<evidence type="ECO:0000256" key="1">
    <source>
        <dbReference type="SAM" id="MobiDB-lite"/>
    </source>
</evidence>
<dbReference type="EMBL" id="JARBHA010000016">
    <property type="protein sequence ID" value="KAJ9679183.1"/>
    <property type="molecule type" value="Genomic_DNA"/>
</dbReference>
<comment type="caution">
    <text evidence="2">The sequence shown here is derived from an EMBL/GenBank/DDBJ whole genome shotgun (WGS) entry which is preliminary data.</text>
</comment>
<reference evidence="2 3" key="1">
    <citation type="journal article" date="2023" name="BMC Biotechnol.">
        <title>Vitis rotundifolia cv Carlos genome sequencing.</title>
        <authorList>
            <person name="Huff M."/>
            <person name="Hulse-Kemp A."/>
            <person name="Scheffler B."/>
            <person name="Youngblood R."/>
            <person name="Simpson S."/>
            <person name="Babiker E."/>
            <person name="Staton M."/>
        </authorList>
    </citation>
    <scope>NUCLEOTIDE SEQUENCE [LARGE SCALE GENOMIC DNA]</scope>
    <source>
        <tissue evidence="2">Leaf</tissue>
    </source>
</reference>
<dbReference type="Proteomes" id="UP001168098">
    <property type="component" value="Unassembled WGS sequence"/>
</dbReference>
<organism evidence="2 3">
    <name type="scientific">Vitis rotundifolia</name>
    <name type="common">Muscadine grape</name>
    <dbReference type="NCBI Taxonomy" id="103349"/>
    <lineage>
        <taxon>Eukaryota</taxon>
        <taxon>Viridiplantae</taxon>
        <taxon>Streptophyta</taxon>
        <taxon>Embryophyta</taxon>
        <taxon>Tracheophyta</taxon>
        <taxon>Spermatophyta</taxon>
        <taxon>Magnoliopsida</taxon>
        <taxon>eudicotyledons</taxon>
        <taxon>Gunneridae</taxon>
        <taxon>Pentapetalae</taxon>
        <taxon>rosids</taxon>
        <taxon>Vitales</taxon>
        <taxon>Vitaceae</taxon>
        <taxon>Viteae</taxon>
        <taxon>Vitis</taxon>
    </lineage>
</organism>
<feature type="region of interest" description="Disordered" evidence="1">
    <location>
        <begin position="1"/>
        <end position="38"/>
    </location>
</feature>
<name>A0AA38YZ73_VITRO</name>
<sequence>MKNGVSGAADHETAAVEVNDEGQLSCSSSSRRGSISCFSGQENPDPNVLIWVDGNIFGEHWDAGGVIR</sequence>
<dbReference type="AlphaFoldDB" id="A0AA38YZ73"/>
<evidence type="ECO:0000313" key="2">
    <source>
        <dbReference type="EMBL" id="KAJ9679183.1"/>
    </source>
</evidence>